<dbReference type="AlphaFoldDB" id="Q7NE96"/>
<dbReference type="Pfam" id="PF10989">
    <property type="entry name" value="DUF2808"/>
    <property type="match status" value="1"/>
</dbReference>
<dbReference type="OrthoDB" id="423147at2"/>
<dbReference type="KEGG" id="gvi:gll3984"/>
<proteinExistence type="predicted"/>
<accession>Q7NE96</accession>
<dbReference type="eggNOG" id="COG0265">
    <property type="taxonomic scope" value="Bacteria"/>
</dbReference>
<reference evidence="1 2" key="2">
    <citation type="journal article" date="2003" name="DNA Res.">
        <title>Complete genome structure of Gloeobacter violaceus PCC 7421, a cyanobacterium that lacks thylakoids (supplement).</title>
        <authorList>
            <person name="Nakamura Y."/>
            <person name="Kaneko T."/>
            <person name="Sato S."/>
            <person name="Mimuro M."/>
            <person name="Miyashita H."/>
            <person name="Tsuchiya T."/>
            <person name="Sasamoto S."/>
            <person name="Watanabe A."/>
            <person name="Kawashima K."/>
            <person name="Kishida Y."/>
            <person name="Kiyokawa C."/>
            <person name="Kohara M."/>
            <person name="Matsumoto M."/>
            <person name="Matsuno A."/>
            <person name="Nakazaki N."/>
            <person name="Shimpo S."/>
            <person name="Takeuchi C."/>
            <person name="Yamada M."/>
            <person name="Tabata S."/>
        </authorList>
    </citation>
    <scope>NUCLEOTIDE SEQUENCE [LARGE SCALE GENOMIC DNA]</scope>
    <source>
        <strain evidence="2">ATCC 29082 / PCC 7421</strain>
    </source>
</reference>
<protein>
    <submittedName>
        <fullName evidence="1">Gll3984 protein</fullName>
    </submittedName>
</protein>
<reference evidence="1 2" key="1">
    <citation type="journal article" date="2003" name="DNA Res.">
        <title>Complete genome structure of Gloeobacter violaceus PCC 7421, a cyanobacterium that lacks thylakoids.</title>
        <authorList>
            <person name="Nakamura Y."/>
            <person name="Kaneko T."/>
            <person name="Sato S."/>
            <person name="Mimuro M."/>
            <person name="Miyashita H."/>
            <person name="Tsuchiya T."/>
            <person name="Sasamoto S."/>
            <person name="Watanabe A."/>
            <person name="Kawashima K."/>
            <person name="Kishida Y."/>
            <person name="Kiyokawa C."/>
            <person name="Kohara M."/>
            <person name="Matsumoto M."/>
            <person name="Matsuno A."/>
            <person name="Nakazaki N."/>
            <person name="Shimpo S."/>
            <person name="Takeuchi C."/>
            <person name="Yamada M."/>
            <person name="Tabata S."/>
        </authorList>
    </citation>
    <scope>NUCLEOTIDE SEQUENCE [LARGE SCALE GENOMIC DNA]</scope>
    <source>
        <strain evidence="2">ATCC 29082 / PCC 7421</strain>
    </source>
</reference>
<evidence type="ECO:0000313" key="2">
    <source>
        <dbReference type="Proteomes" id="UP000000557"/>
    </source>
</evidence>
<dbReference type="PATRIC" id="fig|251221.4.peg.4017"/>
<dbReference type="PhylomeDB" id="Q7NE96"/>
<keyword evidence="2" id="KW-1185">Reference proteome</keyword>
<dbReference type="STRING" id="251221.gene:10761501"/>
<dbReference type="EMBL" id="BA000045">
    <property type="protein sequence ID" value="BAC91925.1"/>
    <property type="molecule type" value="Genomic_DNA"/>
</dbReference>
<dbReference type="InterPro" id="IPR021256">
    <property type="entry name" value="DUF2808"/>
</dbReference>
<name>Q7NE96_GLOVI</name>
<dbReference type="EnsemblBacteria" id="BAC91925">
    <property type="protein sequence ID" value="BAC91925"/>
    <property type="gene ID" value="BAC91925"/>
</dbReference>
<organism evidence="1 2">
    <name type="scientific">Gloeobacter violaceus (strain ATCC 29082 / PCC 7421)</name>
    <dbReference type="NCBI Taxonomy" id="251221"/>
    <lineage>
        <taxon>Bacteria</taxon>
        <taxon>Bacillati</taxon>
        <taxon>Cyanobacteriota</taxon>
        <taxon>Cyanophyceae</taxon>
        <taxon>Gloeobacterales</taxon>
        <taxon>Gloeobacteraceae</taxon>
        <taxon>Gloeobacter</taxon>
    </lineage>
</organism>
<dbReference type="Proteomes" id="UP000000557">
    <property type="component" value="Chromosome"/>
</dbReference>
<dbReference type="RefSeq" id="WP_011143972.1">
    <property type="nucleotide sequence ID" value="NC_005125.1"/>
</dbReference>
<gene>
    <name evidence="1" type="ordered locus">gll3984</name>
</gene>
<dbReference type="HOGENOM" id="CLU_112932_1_0_3"/>
<evidence type="ECO:0000313" key="1">
    <source>
        <dbReference type="EMBL" id="BAC91925.1"/>
    </source>
</evidence>
<dbReference type="InParanoid" id="Q7NE96"/>
<sequence>MSILKLSHGYWGAGALAVLAGLLLAAQPGRAVKVGDGTVYFTSVPRLVNTTAYNRMINFRSNLYFTIAVPANAGEPLQRVDVDLGDLGPEYYPDLGRTEVVNAEGSERRYALDKVVITGDRFQPSVSVRLAEPVEPGNTVVVGLPIYLASRIGGTQLFGITAFPPGEKAHGQFLGYGHIRIDDN</sequence>